<dbReference type="InterPro" id="IPR029032">
    <property type="entry name" value="AhpD-like"/>
</dbReference>
<dbReference type="EMBL" id="WJJP01000291">
    <property type="protein sequence ID" value="MBD3324752.1"/>
    <property type="molecule type" value="Genomic_DNA"/>
</dbReference>
<dbReference type="NCBIfam" id="TIGR00778">
    <property type="entry name" value="ahpD_dom"/>
    <property type="match status" value="1"/>
</dbReference>
<dbReference type="InterPro" id="IPR003779">
    <property type="entry name" value="CMD-like"/>
</dbReference>
<dbReference type="InterPro" id="IPR004675">
    <property type="entry name" value="AhpD_core"/>
</dbReference>
<sequence length="127" mass="14233">MDAIHDFRAERERLNAIVLKYGQKTIKRFFNLDTNVYADGALPAKTKELLGLVASLVLRCDDCILYHVLRCAEEGVTDEEFEEALSIGLIVGGSITIPHLRRAFGHWEEISQTRDTPSFSADDAPPE</sequence>
<evidence type="ECO:0000259" key="1">
    <source>
        <dbReference type="Pfam" id="PF02627"/>
    </source>
</evidence>
<proteinExistence type="predicted"/>
<dbReference type="PANTHER" id="PTHR33930">
    <property type="entry name" value="ALKYL HYDROPEROXIDE REDUCTASE AHPD"/>
    <property type="match status" value="1"/>
</dbReference>
<dbReference type="SUPFAM" id="SSF69118">
    <property type="entry name" value="AhpD-like"/>
    <property type="match status" value="1"/>
</dbReference>
<dbReference type="AlphaFoldDB" id="A0A9D5JUZ5"/>
<dbReference type="Proteomes" id="UP000649604">
    <property type="component" value="Unassembled WGS sequence"/>
</dbReference>
<evidence type="ECO:0000313" key="3">
    <source>
        <dbReference type="Proteomes" id="UP000649604"/>
    </source>
</evidence>
<comment type="caution">
    <text evidence="2">The sequence shown here is derived from an EMBL/GenBank/DDBJ whole genome shotgun (WGS) entry which is preliminary data.</text>
</comment>
<dbReference type="PANTHER" id="PTHR33930:SF2">
    <property type="entry name" value="BLR3452 PROTEIN"/>
    <property type="match status" value="1"/>
</dbReference>
<dbReference type="Pfam" id="PF02627">
    <property type="entry name" value="CMD"/>
    <property type="match status" value="1"/>
</dbReference>
<dbReference type="GO" id="GO:0051920">
    <property type="term" value="F:peroxiredoxin activity"/>
    <property type="evidence" value="ECO:0007669"/>
    <property type="project" value="InterPro"/>
</dbReference>
<reference evidence="2" key="1">
    <citation type="submission" date="2019-11" db="EMBL/GenBank/DDBJ databases">
        <title>Microbial mats filling the niche in hypersaline microbial mats.</title>
        <authorList>
            <person name="Wong H.L."/>
            <person name="Macleod F.I."/>
            <person name="White R.A. III"/>
            <person name="Burns B.P."/>
        </authorList>
    </citation>
    <scope>NUCLEOTIDE SEQUENCE</scope>
    <source>
        <strain evidence="2">Rbin_158</strain>
    </source>
</reference>
<evidence type="ECO:0000313" key="2">
    <source>
        <dbReference type="EMBL" id="MBD3324752.1"/>
    </source>
</evidence>
<protein>
    <submittedName>
        <fullName evidence="2">Carboxymuconolactone decarboxylase family protein</fullName>
    </submittedName>
</protein>
<feature type="domain" description="Carboxymuconolactone decarboxylase-like" evidence="1">
    <location>
        <begin position="27"/>
        <end position="103"/>
    </location>
</feature>
<dbReference type="Gene3D" id="1.20.1290.10">
    <property type="entry name" value="AhpD-like"/>
    <property type="match status" value="1"/>
</dbReference>
<accession>A0A9D5JUZ5</accession>
<organism evidence="2 3">
    <name type="scientific">candidate division KSB3 bacterium</name>
    <dbReference type="NCBI Taxonomy" id="2044937"/>
    <lineage>
        <taxon>Bacteria</taxon>
        <taxon>candidate division KSB3</taxon>
    </lineage>
</organism>
<gene>
    <name evidence="2" type="ORF">GF339_09215</name>
</gene>
<name>A0A9D5JUZ5_9BACT</name>